<comment type="caution">
    <text evidence="2">The sequence shown here is derived from an EMBL/GenBank/DDBJ whole genome shotgun (WGS) entry which is preliminary data.</text>
</comment>
<keyword evidence="1" id="KW-0472">Membrane</keyword>
<evidence type="ECO:0000313" key="3">
    <source>
        <dbReference type="Proteomes" id="UP001420932"/>
    </source>
</evidence>
<name>A0AAP0I4T0_9MAGN</name>
<dbReference type="PANTHER" id="PTHR33919">
    <property type="entry name" value="OS09G0127700 PROTEIN"/>
    <property type="match status" value="1"/>
</dbReference>
<protein>
    <submittedName>
        <fullName evidence="2">Uncharacterized protein</fullName>
    </submittedName>
</protein>
<dbReference type="AlphaFoldDB" id="A0AAP0I4T0"/>
<organism evidence="2 3">
    <name type="scientific">Stephania yunnanensis</name>
    <dbReference type="NCBI Taxonomy" id="152371"/>
    <lineage>
        <taxon>Eukaryota</taxon>
        <taxon>Viridiplantae</taxon>
        <taxon>Streptophyta</taxon>
        <taxon>Embryophyta</taxon>
        <taxon>Tracheophyta</taxon>
        <taxon>Spermatophyta</taxon>
        <taxon>Magnoliopsida</taxon>
        <taxon>Ranunculales</taxon>
        <taxon>Menispermaceae</taxon>
        <taxon>Menispermoideae</taxon>
        <taxon>Cissampelideae</taxon>
        <taxon>Stephania</taxon>
    </lineage>
</organism>
<proteinExistence type="predicted"/>
<keyword evidence="3" id="KW-1185">Reference proteome</keyword>
<keyword evidence="1" id="KW-1133">Transmembrane helix</keyword>
<dbReference type="Proteomes" id="UP001420932">
    <property type="component" value="Unassembled WGS sequence"/>
</dbReference>
<gene>
    <name evidence="2" type="ORF">Syun_024655</name>
</gene>
<accession>A0AAP0I4T0</accession>
<evidence type="ECO:0000313" key="2">
    <source>
        <dbReference type="EMBL" id="KAK9108644.1"/>
    </source>
</evidence>
<sequence>MAYRATNCLRSVLANRIVGANRTMATSTISKMKPAYAGFDEAAHESKGGGLVKMKMKMKGELIPVYVALGMILVSTSLGLVTAKQQLVYNPSVRPNKKRRKRVVEVDEPDRAVEEAHKFIDKSLFRKVAHLQQQPLPDNSIRGDVRLP</sequence>
<dbReference type="PANTHER" id="PTHR33919:SF11">
    <property type="entry name" value="EXPRESSED PROTEIN"/>
    <property type="match status" value="1"/>
</dbReference>
<evidence type="ECO:0000256" key="1">
    <source>
        <dbReference type="SAM" id="Phobius"/>
    </source>
</evidence>
<keyword evidence="1" id="KW-0812">Transmembrane</keyword>
<reference evidence="2 3" key="1">
    <citation type="submission" date="2024-01" db="EMBL/GenBank/DDBJ databases">
        <title>Genome assemblies of Stephania.</title>
        <authorList>
            <person name="Yang L."/>
        </authorList>
    </citation>
    <scope>NUCLEOTIDE SEQUENCE [LARGE SCALE GENOMIC DNA]</scope>
    <source>
        <strain evidence="2">YNDBR</strain>
        <tissue evidence="2">Leaf</tissue>
    </source>
</reference>
<feature type="transmembrane region" description="Helical" evidence="1">
    <location>
        <begin position="63"/>
        <end position="83"/>
    </location>
</feature>
<dbReference type="EMBL" id="JBBNAF010000010">
    <property type="protein sequence ID" value="KAK9108644.1"/>
    <property type="molecule type" value="Genomic_DNA"/>
</dbReference>